<protein>
    <recommendedName>
        <fullName evidence="2">DUF6533 domain-containing protein</fullName>
    </recommendedName>
</protein>
<feature type="transmembrane region" description="Helical" evidence="1">
    <location>
        <begin position="199"/>
        <end position="218"/>
    </location>
</feature>
<evidence type="ECO:0000256" key="1">
    <source>
        <dbReference type="SAM" id="Phobius"/>
    </source>
</evidence>
<feature type="transmembrane region" description="Helical" evidence="1">
    <location>
        <begin position="264"/>
        <end position="284"/>
    </location>
</feature>
<dbReference type="AlphaFoldDB" id="A0A4Y7SVT3"/>
<keyword evidence="1" id="KW-0812">Transmembrane</keyword>
<reference evidence="3 4" key="1">
    <citation type="journal article" date="2019" name="Nat. Ecol. Evol.">
        <title>Megaphylogeny resolves global patterns of mushroom evolution.</title>
        <authorList>
            <person name="Varga T."/>
            <person name="Krizsan K."/>
            <person name="Foldi C."/>
            <person name="Dima B."/>
            <person name="Sanchez-Garcia M."/>
            <person name="Sanchez-Ramirez S."/>
            <person name="Szollosi G.J."/>
            <person name="Szarkandi J.G."/>
            <person name="Papp V."/>
            <person name="Albert L."/>
            <person name="Andreopoulos W."/>
            <person name="Angelini C."/>
            <person name="Antonin V."/>
            <person name="Barry K.W."/>
            <person name="Bougher N.L."/>
            <person name="Buchanan P."/>
            <person name="Buyck B."/>
            <person name="Bense V."/>
            <person name="Catcheside P."/>
            <person name="Chovatia M."/>
            <person name="Cooper J."/>
            <person name="Damon W."/>
            <person name="Desjardin D."/>
            <person name="Finy P."/>
            <person name="Geml J."/>
            <person name="Haridas S."/>
            <person name="Hughes K."/>
            <person name="Justo A."/>
            <person name="Karasinski D."/>
            <person name="Kautmanova I."/>
            <person name="Kiss B."/>
            <person name="Kocsube S."/>
            <person name="Kotiranta H."/>
            <person name="LaButti K.M."/>
            <person name="Lechner B.E."/>
            <person name="Liimatainen K."/>
            <person name="Lipzen A."/>
            <person name="Lukacs Z."/>
            <person name="Mihaltcheva S."/>
            <person name="Morgado L.N."/>
            <person name="Niskanen T."/>
            <person name="Noordeloos M.E."/>
            <person name="Ohm R.A."/>
            <person name="Ortiz-Santana B."/>
            <person name="Ovrebo C."/>
            <person name="Racz N."/>
            <person name="Riley R."/>
            <person name="Savchenko A."/>
            <person name="Shiryaev A."/>
            <person name="Soop K."/>
            <person name="Spirin V."/>
            <person name="Szebenyi C."/>
            <person name="Tomsovsky M."/>
            <person name="Tulloss R.E."/>
            <person name="Uehling J."/>
            <person name="Grigoriev I.V."/>
            <person name="Vagvolgyi C."/>
            <person name="Papp T."/>
            <person name="Martin F.M."/>
            <person name="Miettinen O."/>
            <person name="Hibbett D.S."/>
            <person name="Nagy L.G."/>
        </authorList>
    </citation>
    <scope>NUCLEOTIDE SEQUENCE [LARGE SCALE GENOMIC DNA]</scope>
    <source>
        <strain evidence="3 4">FP101781</strain>
    </source>
</reference>
<feature type="transmembrane region" description="Helical" evidence="1">
    <location>
        <begin position="49"/>
        <end position="70"/>
    </location>
</feature>
<sequence length="344" mass="38642">MSLADAVATWGLQEGIQLSFYTLYVYYYATTLDEEVASVHPQKWRLGKILFMTLRYLTFVIILLDLIKNYRTYLVISPTGCKVLLVMYQILRRLVSIAADVSVGLVLCALLGAKKWTFIIIMFFCTVPPVVNLLFNAIGFIQVPGEMCSVLYRPELIKRPFLASPIGRLDIYLGYPCYLVDPKDFAVTKGNLGIEARSYIGFVRTALMFILAIVTAIYRYQHQTGKLLTVLRRDGGLYYLASVLTKLFGAILDTPNLADREDIMASPAYTILISLSQVVVPILAQRLLLNLRSSDHMLETRQVASSLMFAKSDRVATAPEDDIYDLSETTYNERSTPSCQTTSA</sequence>
<accession>A0A4Y7SVT3</accession>
<feature type="transmembrane region" description="Helical" evidence="1">
    <location>
        <begin position="238"/>
        <end position="258"/>
    </location>
</feature>
<dbReference type="EMBL" id="QPFP01000053">
    <property type="protein sequence ID" value="TEB25821.1"/>
    <property type="molecule type" value="Genomic_DNA"/>
</dbReference>
<dbReference type="OrthoDB" id="3099610at2759"/>
<dbReference type="Pfam" id="PF20151">
    <property type="entry name" value="DUF6533"/>
    <property type="match status" value="1"/>
</dbReference>
<feature type="transmembrane region" description="Helical" evidence="1">
    <location>
        <begin position="90"/>
        <end position="111"/>
    </location>
</feature>
<name>A0A4Y7SVT3_COPMI</name>
<dbReference type="Proteomes" id="UP000298030">
    <property type="component" value="Unassembled WGS sequence"/>
</dbReference>
<feature type="transmembrane region" description="Helical" evidence="1">
    <location>
        <begin position="118"/>
        <end position="141"/>
    </location>
</feature>
<proteinExistence type="predicted"/>
<keyword evidence="1" id="KW-0472">Membrane</keyword>
<gene>
    <name evidence="3" type="ORF">FA13DRAFT_1131869</name>
</gene>
<organism evidence="3 4">
    <name type="scientific">Coprinellus micaceus</name>
    <name type="common">Glistening ink-cap mushroom</name>
    <name type="synonym">Coprinus micaceus</name>
    <dbReference type="NCBI Taxonomy" id="71717"/>
    <lineage>
        <taxon>Eukaryota</taxon>
        <taxon>Fungi</taxon>
        <taxon>Dikarya</taxon>
        <taxon>Basidiomycota</taxon>
        <taxon>Agaricomycotina</taxon>
        <taxon>Agaricomycetes</taxon>
        <taxon>Agaricomycetidae</taxon>
        <taxon>Agaricales</taxon>
        <taxon>Agaricineae</taxon>
        <taxon>Psathyrellaceae</taxon>
        <taxon>Coprinellus</taxon>
    </lineage>
</organism>
<keyword evidence="1" id="KW-1133">Transmembrane helix</keyword>
<evidence type="ECO:0000313" key="3">
    <source>
        <dbReference type="EMBL" id="TEB25821.1"/>
    </source>
</evidence>
<evidence type="ECO:0000313" key="4">
    <source>
        <dbReference type="Proteomes" id="UP000298030"/>
    </source>
</evidence>
<feature type="domain" description="DUF6533" evidence="2">
    <location>
        <begin position="17"/>
        <end position="60"/>
    </location>
</feature>
<evidence type="ECO:0000259" key="2">
    <source>
        <dbReference type="Pfam" id="PF20151"/>
    </source>
</evidence>
<keyword evidence="4" id="KW-1185">Reference proteome</keyword>
<comment type="caution">
    <text evidence="3">The sequence shown here is derived from an EMBL/GenBank/DDBJ whole genome shotgun (WGS) entry which is preliminary data.</text>
</comment>
<dbReference type="InterPro" id="IPR045340">
    <property type="entry name" value="DUF6533"/>
</dbReference>